<dbReference type="Pfam" id="PF00108">
    <property type="entry name" value="Thiolase_N"/>
    <property type="match status" value="1"/>
</dbReference>
<organism evidence="8 9">
    <name type="scientific">Spinactinospora alkalitolerans</name>
    <dbReference type="NCBI Taxonomy" id="687207"/>
    <lineage>
        <taxon>Bacteria</taxon>
        <taxon>Bacillati</taxon>
        <taxon>Actinomycetota</taxon>
        <taxon>Actinomycetes</taxon>
        <taxon>Streptosporangiales</taxon>
        <taxon>Nocardiopsidaceae</taxon>
        <taxon>Spinactinospora</taxon>
    </lineage>
</organism>
<feature type="active site" description="Acyl-thioester intermediate" evidence="4">
    <location>
        <position position="89"/>
    </location>
</feature>
<dbReference type="PROSITE" id="PS00737">
    <property type="entry name" value="THIOLASE_2"/>
    <property type="match status" value="1"/>
</dbReference>
<evidence type="ECO:0000259" key="7">
    <source>
        <dbReference type="Pfam" id="PF02803"/>
    </source>
</evidence>
<dbReference type="RefSeq" id="WP_179643722.1">
    <property type="nucleotide sequence ID" value="NZ_BAAAYY010000003.1"/>
</dbReference>
<dbReference type="GO" id="GO:0003988">
    <property type="term" value="F:acetyl-CoA C-acyltransferase activity"/>
    <property type="evidence" value="ECO:0007669"/>
    <property type="project" value="UniProtKB-ARBA"/>
</dbReference>
<dbReference type="InterPro" id="IPR016039">
    <property type="entry name" value="Thiolase-like"/>
</dbReference>
<comment type="similarity">
    <text evidence="1 5">Belongs to the thiolase-like superfamily. Thiolase family.</text>
</comment>
<name>A0A852TVU6_9ACTN</name>
<comment type="caution">
    <text evidence="8">The sequence shown here is derived from an EMBL/GenBank/DDBJ whole genome shotgun (WGS) entry which is preliminary data.</text>
</comment>
<dbReference type="Proteomes" id="UP000589036">
    <property type="component" value="Unassembled WGS sequence"/>
</dbReference>
<evidence type="ECO:0000256" key="3">
    <source>
        <dbReference type="ARBA" id="ARBA00023315"/>
    </source>
</evidence>
<dbReference type="Pfam" id="PF02803">
    <property type="entry name" value="Thiolase_C"/>
    <property type="match status" value="1"/>
</dbReference>
<evidence type="ECO:0000256" key="2">
    <source>
        <dbReference type="ARBA" id="ARBA00022679"/>
    </source>
</evidence>
<dbReference type="InterPro" id="IPR002155">
    <property type="entry name" value="Thiolase"/>
</dbReference>
<dbReference type="AlphaFoldDB" id="A0A852TVU6"/>
<feature type="active site" description="Proton acceptor" evidence="4">
    <location>
        <position position="388"/>
    </location>
</feature>
<keyword evidence="9" id="KW-1185">Reference proteome</keyword>
<dbReference type="PIRSF" id="PIRSF000429">
    <property type="entry name" value="Ac-CoA_Ac_transf"/>
    <property type="match status" value="1"/>
</dbReference>
<proteinExistence type="inferred from homology"/>
<protein>
    <submittedName>
        <fullName evidence="8">Acetyl-CoA acetyltransferase family protein</fullName>
    </submittedName>
</protein>
<dbReference type="Gene3D" id="3.40.47.10">
    <property type="match status" value="2"/>
</dbReference>
<evidence type="ECO:0000259" key="6">
    <source>
        <dbReference type="Pfam" id="PF00108"/>
    </source>
</evidence>
<dbReference type="SUPFAM" id="SSF53901">
    <property type="entry name" value="Thiolase-like"/>
    <property type="match status" value="2"/>
</dbReference>
<feature type="domain" description="Thiolase N-terminal" evidence="6">
    <location>
        <begin position="5"/>
        <end position="270"/>
    </location>
</feature>
<dbReference type="NCBIfam" id="TIGR01930">
    <property type="entry name" value="AcCoA-C-Actrans"/>
    <property type="match status" value="1"/>
</dbReference>
<reference evidence="8 9" key="1">
    <citation type="submission" date="2020-07" db="EMBL/GenBank/DDBJ databases">
        <title>Sequencing the genomes of 1000 actinobacteria strains.</title>
        <authorList>
            <person name="Klenk H.-P."/>
        </authorList>
    </citation>
    <scope>NUCLEOTIDE SEQUENCE [LARGE SCALE GENOMIC DNA]</scope>
    <source>
        <strain evidence="8 9">CXB654</strain>
    </source>
</reference>
<gene>
    <name evidence="8" type="ORF">HDA32_002961</name>
</gene>
<evidence type="ECO:0000256" key="4">
    <source>
        <dbReference type="PIRSR" id="PIRSR000429-1"/>
    </source>
</evidence>
<sequence>MTVPVIIEAVRTPAGKRGGSLSGWHPVELAAETLKNLVKRSGIAPELIDDVIMGCVSQVGPQSTNIGRNAALAAGLPTTVPGTTVDRQCGSSQQAIHFAAQAIASGAMDVVIAAGVECMSTVPMFSNAPGGDIRAVYGEDLQGRFADQENYGLPGLVPQGVSAEMIVDRWGLTREDIDAYALRSQRRAAAARDEGRFEREIIPVAKRIRDRETGEVTVVDESLVHDESIRDTTSAEALAGLKPSFVPEGRVTAGNSSQIVDGSAAVLLMADHVAERLGLRPRAAVRHMTVVGDDPVLMLSAPVPATRTVLKRAEMTVDDIDLFEVNEAFAPVVVAWQHELGADGERVNVNGGGISLGHPLGASGAKLTVTLLHELERTGGRYGLQTMCEGGGMANATIIERL</sequence>
<dbReference type="InterPro" id="IPR020617">
    <property type="entry name" value="Thiolase_C"/>
</dbReference>
<dbReference type="EMBL" id="JACCCC010000001">
    <property type="protein sequence ID" value="NYE47841.1"/>
    <property type="molecule type" value="Genomic_DNA"/>
</dbReference>
<keyword evidence="2 5" id="KW-0808">Transferase</keyword>
<dbReference type="CDD" id="cd00751">
    <property type="entry name" value="thiolase"/>
    <property type="match status" value="1"/>
</dbReference>
<dbReference type="InterPro" id="IPR020616">
    <property type="entry name" value="Thiolase_N"/>
</dbReference>
<dbReference type="InterPro" id="IPR020613">
    <property type="entry name" value="Thiolase_CS"/>
</dbReference>
<dbReference type="PANTHER" id="PTHR43365:SF1">
    <property type="entry name" value="ACETYL-COA C-ACYLTRANSFERASE"/>
    <property type="match status" value="1"/>
</dbReference>
<feature type="active site" description="Proton acceptor" evidence="4">
    <location>
        <position position="358"/>
    </location>
</feature>
<evidence type="ECO:0000313" key="9">
    <source>
        <dbReference type="Proteomes" id="UP000589036"/>
    </source>
</evidence>
<keyword evidence="3 5" id="KW-0012">Acyltransferase</keyword>
<evidence type="ECO:0000313" key="8">
    <source>
        <dbReference type="EMBL" id="NYE47841.1"/>
    </source>
</evidence>
<evidence type="ECO:0000256" key="1">
    <source>
        <dbReference type="ARBA" id="ARBA00010982"/>
    </source>
</evidence>
<feature type="domain" description="Thiolase C-terminal" evidence="7">
    <location>
        <begin position="280"/>
        <end position="401"/>
    </location>
</feature>
<dbReference type="FunFam" id="3.40.47.10:FF:000010">
    <property type="entry name" value="Acetyl-CoA acetyltransferase (Thiolase)"/>
    <property type="match status" value="1"/>
</dbReference>
<accession>A0A852TVU6</accession>
<dbReference type="PANTHER" id="PTHR43365">
    <property type="entry name" value="BLR7806 PROTEIN"/>
    <property type="match status" value="1"/>
</dbReference>
<evidence type="ECO:0000256" key="5">
    <source>
        <dbReference type="RuleBase" id="RU003557"/>
    </source>
</evidence>